<dbReference type="GeneID" id="1263028"/>
<keyword evidence="2" id="KW-1185">Reference proteome</keyword>
<evidence type="ECO:0000313" key="2">
    <source>
        <dbReference type="Proteomes" id="UP000000850"/>
    </source>
</evidence>
<dbReference type="Proteomes" id="UP000000850">
    <property type="component" value="Genome"/>
</dbReference>
<sequence length="333" mass="38836">MAEQTNITKNTRELTKDLYAQANNKDKIAVFQNVNEQIFKRVFVDLLENYKPIYEHFLVEETKFGAGYSLITSGIADMEAFSLDPSKRYPDTRRILQDYKEDITKKIASLVRLTYSRVELSHYFKGLDELEEWIALNRKRVYDTVNLWLDSYIKKIFGATINEAFLKSNEDLYIQAQTLASKFTNVLKYSKEGNAIKNLYRKIMEVLNKMTIEPSDSFHIKKDLVGFPSQSKMDDLILVISDEDYLDFQTELWPNTLNSQFIQLPQNLKVLKLNIPKGTAFILDKRAIQISPVFHTTLEDQYSMTLDLEVINHFHFLTGLFEVYNGVKITKEE</sequence>
<gene>
    <name evidence="1" type="primary">orf10</name>
</gene>
<accession>Q9FZQ9</accession>
<reference evidence="1 2" key="2">
    <citation type="journal article" date="2001" name="Plasmid">
        <title>Complete nucleotide sequence of the mycoplasma virus P1 genome.</title>
        <authorList>
            <person name="Tu A.H."/>
            <person name="Voelker L.L."/>
            <person name="Shen X."/>
            <person name="Dybvig K."/>
        </authorList>
    </citation>
    <scope>NUCLEOTIDE SEQUENCE</scope>
</reference>
<dbReference type="KEGG" id="vg:1263028"/>
<protein>
    <submittedName>
        <fullName evidence="1">P38.8</fullName>
    </submittedName>
</protein>
<dbReference type="Pfam" id="PF25622">
    <property type="entry name" value="Phi29_MCP"/>
    <property type="match status" value="1"/>
</dbReference>
<organism evidence="1 2">
    <name type="scientific">Mycoplasma phage P1</name>
    <dbReference type="NCBI Taxonomy" id="2905920"/>
    <lineage>
        <taxon>Viruses</taxon>
        <taxon>Duplodnaviria</taxon>
        <taxon>Heunggongvirae</taxon>
        <taxon>Uroviricota</taxon>
        <taxon>Caudoviricetes</taxon>
        <taxon>Delislevirus</taxon>
        <taxon>Delislevirus P1</taxon>
    </lineage>
</organism>
<dbReference type="EMBL" id="AF246223">
    <property type="protein sequence ID" value="AAG01285.1"/>
    <property type="molecule type" value="Genomic_DNA"/>
</dbReference>
<proteinExistence type="predicted"/>
<evidence type="ECO:0000313" key="1">
    <source>
        <dbReference type="EMBL" id="AAG01285.1"/>
    </source>
</evidence>
<reference evidence="1 2" key="1">
    <citation type="journal article" date="1995" name="Plasmid">
        <title>Mycoplasma virus P1 has a linear, double-stranded DNA genome with inverted terminal repeats.</title>
        <authorList>
            <person name="Zou N."/>
            <person name="Park K."/>
            <person name="Dybvig K."/>
        </authorList>
    </citation>
    <scope>NUCLEOTIDE SEQUENCE [LARGE SCALE GENOMIC DNA]</scope>
</reference>
<dbReference type="RefSeq" id="NP_064645.1">
    <property type="nucleotide sequence ID" value="NC_002515.1"/>
</dbReference>
<name>Q9FZQ9_9CAUD</name>